<evidence type="ECO:0000256" key="9">
    <source>
        <dbReference type="ARBA" id="ARBA00080323"/>
    </source>
</evidence>
<evidence type="ECO:0000256" key="3">
    <source>
        <dbReference type="ARBA" id="ARBA00022478"/>
    </source>
</evidence>
<feature type="region of interest" description="Disordered" evidence="11">
    <location>
        <begin position="185"/>
        <end position="227"/>
    </location>
</feature>
<dbReference type="GO" id="GO:0006264">
    <property type="term" value="P:mitochondrial DNA replication"/>
    <property type="evidence" value="ECO:0007669"/>
    <property type="project" value="TreeGrafter"/>
</dbReference>
<evidence type="ECO:0000313" key="13">
    <source>
        <dbReference type="EMBL" id="KAK2569319.1"/>
    </source>
</evidence>
<evidence type="ECO:0000256" key="11">
    <source>
        <dbReference type="SAM" id="MobiDB-lite"/>
    </source>
</evidence>
<keyword evidence="7" id="KW-0539">Nucleus</keyword>
<dbReference type="Gene3D" id="3.30.1490.120">
    <property type="entry name" value="RNA polymerase Rpb7-like, N-terminal domain"/>
    <property type="match status" value="1"/>
</dbReference>
<dbReference type="AlphaFoldDB" id="A0AAD9QXP4"/>
<evidence type="ECO:0000259" key="12">
    <source>
        <dbReference type="PROSITE" id="PS51199"/>
    </source>
</evidence>
<dbReference type="FunFam" id="3.30.1490.120:FF:000003">
    <property type="entry name" value="DNA-directed RNA polymerase I subunit RPA43"/>
    <property type="match status" value="1"/>
</dbReference>
<dbReference type="Gene3D" id="2.40.50.1060">
    <property type="match status" value="1"/>
</dbReference>
<dbReference type="GO" id="GO:0043139">
    <property type="term" value="F:5'-3' DNA helicase activity"/>
    <property type="evidence" value="ECO:0007669"/>
    <property type="project" value="InterPro"/>
</dbReference>
<dbReference type="InterPro" id="IPR034154">
    <property type="entry name" value="TOPRIM_DnaG/twinkle"/>
</dbReference>
<dbReference type="InterPro" id="IPR010998">
    <property type="entry name" value="Integrase_recombinase_N"/>
</dbReference>
<dbReference type="InterPro" id="IPR027032">
    <property type="entry name" value="Twinkle-like"/>
</dbReference>
<keyword evidence="13" id="KW-0378">Hydrolase</keyword>
<feature type="compositionally biased region" description="Polar residues" evidence="11">
    <location>
        <begin position="201"/>
        <end position="218"/>
    </location>
</feature>
<name>A0AAD9QXP4_ACRCE</name>
<dbReference type="InterPro" id="IPR041178">
    <property type="entry name" value="RPA43_OB"/>
</dbReference>
<dbReference type="Pfam" id="PF13481">
    <property type="entry name" value="AAA_25"/>
    <property type="match status" value="2"/>
</dbReference>
<organism evidence="13 14">
    <name type="scientific">Acropora cervicornis</name>
    <name type="common">Staghorn coral</name>
    <dbReference type="NCBI Taxonomy" id="6130"/>
    <lineage>
        <taxon>Eukaryota</taxon>
        <taxon>Metazoa</taxon>
        <taxon>Cnidaria</taxon>
        <taxon>Anthozoa</taxon>
        <taxon>Hexacorallia</taxon>
        <taxon>Scleractinia</taxon>
        <taxon>Astrocoeniina</taxon>
        <taxon>Acroporidae</taxon>
        <taxon>Acropora</taxon>
    </lineage>
</organism>
<dbReference type="Gene3D" id="3.40.50.300">
    <property type="entry name" value="P-loop containing nucleotide triphosphate hydrolases"/>
    <property type="match status" value="2"/>
</dbReference>
<dbReference type="GO" id="GO:0000428">
    <property type="term" value="C:DNA-directed RNA polymerase complex"/>
    <property type="evidence" value="ECO:0007669"/>
    <property type="project" value="UniProtKB-KW"/>
</dbReference>
<dbReference type="InterPro" id="IPR027417">
    <property type="entry name" value="P-loop_NTPase"/>
</dbReference>
<proteinExistence type="inferred from homology"/>
<dbReference type="PROSITE" id="PS51199">
    <property type="entry name" value="SF4_HELICASE"/>
    <property type="match status" value="1"/>
</dbReference>
<reference evidence="13" key="2">
    <citation type="journal article" date="2023" name="Science">
        <title>Genomic signatures of disease resistance in endangered staghorn corals.</title>
        <authorList>
            <person name="Vollmer S.V."/>
            <person name="Selwyn J.D."/>
            <person name="Despard B.A."/>
            <person name="Roesel C.L."/>
        </authorList>
    </citation>
    <scope>NUCLEOTIDE SEQUENCE</scope>
    <source>
        <strain evidence="13">K2</strain>
    </source>
</reference>
<evidence type="ECO:0000256" key="7">
    <source>
        <dbReference type="ARBA" id="ARBA00023242"/>
    </source>
</evidence>
<comment type="subcellular location">
    <subcellularLocation>
        <location evidence="1">Nucleus</location>
        <location evidence="1">Nucleolus</location>
    </subcellularLocation>
</comment>
<keyword evidence="3" id="KW-0240">DNA-directed RNA polymerase</keyword>
<evidence type="ECO:0000313" key="14">
    <source>
        <dbReference type="Proteomes" id="UP001249851"/>
    </source>
</evidence>
<dbReference type="SUPFAM" id="SSF52540">
    <property type="entry name" value="P-loop containing nucleoside triphosphate hydrolases"/>
    <property type="match status" value="1"/>
</dbReference>
<dbReference type="Proteomes" id="UP001249851">
    <property type="component" value="Unassembled WGS sequence"/>
</dbReference>
<evidence type="ECO:0000256" key="10">
    <source>
        <dbReference type="ARBA" id="ARBA00083123"/>
    </source>
</evidence>
<dbReference type="EMBL" id="JARQWQ010000010">
    <property type="protein sequence ID" value="KAK2569319.1"/>
    <property type="molecule type" value="Genomic_DNA"/>
</dbReference>
<evidence type="ECO:0000256" key="4">
    <source>
        <dbReference type="ARBA" id="ARBA00022553"/>
    </source>
</evidence>
<evidence type="ECO:0000256" key="5">
    <source>
        <dbReference type="ARBA" id="ARBA00023125"/>
    </source>
</evidence>
<keyword evidence="13" id="KW-0547">Nucleotide-binding</keyword>
<comment type="caution">
    <text evidence="13">The sequence shown here is derived from an EMBL/GenBank/DDBJ whole genome shotgun (WGS) entry which is preliminary data.</text>
</comment>
<evidence type="ECO:0000256" key="6">
    <source>
        <dbReference type="ARBA" id="ARBA00023163"/>
    </source>
</evidence>
<keyword evidence="5" id="KW-0238">DNA-binding</keyword>
<protein>
    <recommendedName>
        <fullName evidence="8">DNA-directed RNA polymerase I subunit RPA43</fullName>
    </recommendedName>
    <alternativeName>
        <fullName evidence="10">DNA-directed RNA polymerase I subunit F</fullName>
    </alternativeName>
    <alternativeName>
        <fullName evidence="9">Twist neighbor protein</fullName>
    </alternativeName>
</protein>
<dbReference type="GO" id="GO:0005739">
    <property type="term" value="C:mitochondrion"/>
    <property type="evidence" value="ECO:0007669"/>
    <property type="project" value="TreeGrafter"/>
</dbReference>
<dbReference type="CDD" id="cd01122">
    <property type="entry name" value="Twinkle_C"/>
    <property type="match status" value="1"/>
</dbReference>
<dbReference type="GO" id="GO:0005730">
    <property type="term" value="C:nucleolus"/>
    <property type="evidence" value="ECO:0007669"/>
    <property type="project" value="UniProtKB-SubCell"/>
</dbReference>
<keyword evidence="4" id="KW-0597">Phosphoprotein</keyword>
<reference evidence="13" key="1">
    <citation type="journal article" date="2023" name="G3 (Bethesda)">
        <title>Whole genome assembly and annotation of the endangered Caribbean coral Acropora cervicornis.</title>
        <authorList>
            <person name="Selwyn J.D."/>
            <person name="Vollmer S.V."/>
        </authorList>
    </citation>
    <scope>NUCLEOTIDE SEQUENCE</scope>
    <source>
        <strain evidence="13">K2</strain>
    </source>
</reference>
<dbReference type="InterPro" id="IPR007694">
    <property type="entry name" value="DNA_helicase_DnaB-like_C"/>
</dbReference>
<feature type="compositionally biased region" description="Basic and acidic residues" evidence="11">
    <location>
        <begin position="1150"/>
        <end position="1180"/>
    </location>
</feature>
<sequence length="1221" mass="136601">MNYLPNMASTEHVGYKISLSEARRKCSEQHSCFTLVESTEHICFHPRFLGRLKEGVAEELNSRLMKYSDLLQGVPVCYENFKILQRSGSIINELPNIHFDVKVNFIVFKPSIGSKLVGVVNKIGVDHVGCLIHSCFNASVAKSNFKNGLIYDSLDIGSKFSFRVIGTEAVNGVLAITGEVSEHRKSRKRIHEDADEAVNHGSDQSDQADSVDGESQQRLKGRNGLNGDNITKSTNAVSVDDLIEASMTLRFFYTPLLSWRSQLINTMRAAHHSRRNYKFLCLTHAQIQQEQSEFNHEFSTGKDRRLCLNFKRQQQTLSSDFGAHLPSVKQMEHFLSNRRILFEHGHTSLIASCPFCIKKENASMNVKDHTLYINKTTGSYLCRKCDVSGTWQKFKISCQDNHNNDSTRVLSLENNPDSITNLGHVSQIWNASTPINKCSDEIWQQLTSQFQVHGLNKNILEKFEVRFTEHEFKDVKGNTKKHNCIVFPWYDVNNSTVKGVKLVKLEVNSSDSSFTIEPRQGFLGLFGANTVDPEAKEVVLVKTEFDAMAVNQSTSFPAISLPLGTNSLPPEVLPQLEQFEKIILWFGNDVFSRQACNQFSRKLNLNRCFLVRYEKQGRRRMGRPSGDNTPADALDALNSGSDLTSLISAAQPISHEKITTFHQLRSDVYDQFVNADQVAGVKWTRFPKLNSILKGLRRGEVTVFTGPTGAGKTTLLSEMSLDLCMQGVNTLWGSFEIRNVRLVKMMLCQYSGTLVANSTLVPTAPPIIGPASYSSTPMGRAPNSASGGFSSPSQRCNAPSRVVCIRDNLQVRGISPRAASYVLKSWRPGTEKQYSAACKCFCCWCDRKQTNPLQADLGTVCDFLTEQFEDSKKSYSTINSYRSALSSMLLPVDGYSVGEHPIIARLLKGMFHIRPPEPRTASIRQSLNSSQVFVSFAQNINTVIETMSHAAYVYDIDHVIVDNLQFMTSYLSRGDDKFFAQNHVISALRNFASSKNVHVTLVIHPRKENEEVELQTASIFGSAKASQEADNVIILQSKKGTAQKYLQVTKNRFDGVLGRVPLEFVRESLSMSGFGKVLQSNKSMNFDRGHPAKFKPTRLTTDGGLVKFSAPKMIGSNKIISRNTATTQRSSEKENTDSIARHYATNSTLDRQREKGSQMDSDGKMADHDIDAGISDEKKESVQRTVKRILSGTRLITKAVNGPRNNNFRANIVTDRKQNKN</sequence>
<dbReference type="SUPFAM" id="SSF56731">
    <property type="entry name" value="DNA primase core"/>
    <property type="match status" value="1"/>
</dbReference>
<dbReference type="SUPFAM" id="SSF47823">
    <property type="entry name" value="lambda integrase-like, N-terminal domain"/>
    <property type="match status" value="1"/>
</dbReference>
<dbReference type="CDD" id="cd01029">
    <property type="entry name" value="TOPRIM_primases"/>
    <property type="match status" value="1"/>
</dbReference>
<gene>
    <name evidence="13" type="ORF">P5673_006236</name>
</gene>
<keyword evidence="13" id="KW-0067">ATP-binding</keyword>
<keyword evidence="14" id="KW-1185">Reference proteome</keyword>
<comment type="similarity">
    <text evidence="2">Belongs to the eukaryotic RPA43 RNA polymerase subunit family.</text>
</comment>
<feature type="region of interest" description="Disordered" evidence="11">
    <location>
        <begin position="1121"/>
        <end position="1180"/>
    </location>
</feature>
<dbReference type="Gene3D" id="3.40.1360.10">
    <property type="match status" value="1"/>
</dbReference>
<accession>A0AAD9QXP4</accession>
<feature type="compositionally biased region" description="Basic and acidic residues" evidence="11">
    <location>
        <begin position="1130"/>
        <end position="1140"/>
    </location>
</feature>
<dbReference type="Pfam" id="PF17875">
    <property type="entry name" value="RPA43_OB"/>
    <property type="match status" value="1"/>
</dbReference>
<feature type="domain" description="SF4 helicase" evidence="12">
    <location>
        <begin position="675"/>
        <end position="1078"/>
    </location>
</feature>
<keyword evidence="13" id="KW-0347">Helicase</keyword>
<dbReference type="InterPro" id="IPR036898">
    <property type="entry name" value="RNA_pol_Rpb7-like_N_sf"/>
</dbReference>
<dbReference type="Gene3D" id="1.10.150.130">
    <property type="match status" value="1"/>
</dbReference>
<evidence type="ECO:0000256" key="1">
    <source>
        <dbReference type="ARBA" id="ARBA00004604"/>
    </source>
</evidence>
<dbReference type="GO" id="GO:0003697">
    <property type="term" value="F:single-stranded DNA binding"/>
    <property type="evidence" value="ECO:0007669"/>
    <property type="project" value="InterPro"/>
</dbReference>
<evidence type="ECO:0000256" key="8">
    <source>
        <dbReference type="ARBA" id="ARBA00073455"/>
    </source>
</evidence>
<evidence type="ECO:0000256" key="2">
    <source>
        <dbReference type="ARBA" id="ARBA00005930"/>
    </source>
</evidence>
<keyword evidence="6" id="KW-0804">Transcription</keyword>
<dbReference type="PANTHER" id="PTHR12873:SF0">
    <property type="entry name" value="TWINKLE MTDNA HELICASE"/>
    <property type="match status" value="1"/>
</dbReference>
<dbReference type="GO" id="GO:0005524">
    <property type="term" value="F:ATP binding"/>
    <property type="evidence" value="ECO:0007669"/>
    <property type="project" value="InterPro"/>
</dbReference>
<dbReference type="PANTHER" id="PTHR12873">
    <property type="entry name" value="T7-LIKE MITOCHONDRIAL DNA HELICASE"/>
    <property type="match status" value="1"/>
</dbReference>